<sequence length="259" mass="29408">MGEDPFTSPDKECRYLQDACNFLHVEKRHESNFQRETVMQKLIEGIHRFQRSLFSQNQRLFETLVDGQKPLALFITCSDSRIDPNWLTQTKPGELFIQRTAGNIVPPYGAVMGGEAATIEYAINALKVKDIIICGHSHCGAMSGLLDQASIEKMPAVKAYLDHAEATRRIVEENYTHITDPEKRLTLTVEENVLVQLENLRTHPTVAAALSRNDLKLHGWVYKFETGDVFAFNPDKSQFLPVEDVERPQNQSDWSLPPI</sequence>
<organism evidence="9 10">
    <name type="scientific">Symmachiella macrocystis</name>
    <dbReference type="NCBI Taxonomy" id="2527985"/>
    <lineage>
        <taxon>Bacteria</taxon>
        <taxon>Pseudomonadati</taxon>
        <taxon>Planctomycetota</taxon>
        <taxon>Planctomycetia</taxon>
        <taxon>Planctomycetales</taxon>
        <taxon>Planctomycetaceae</taxon>
        <taxon>Symmachiella</taxon>
    </lineage>
</organism>
<keyword evidence="3 7" id="KW-0479">Metal-binding</keyword>
<feature type="binding site" evidence="7">
    <location>
        <position position="79"/>
    </location>
    <ligand>
        <name>Zn(2+)</name>
        <dbReference type="ChEBI" id="CHEBI:29105"/>
    </ligand>
</feature>
<dbReference type="GO" id="GO:0008270">
    <property type="term" value="F:zinc ion binding"/>
    <property type="evidence" value="ECO:0007669"/>
    <property type="project" value="UniProtKB-UniRule"/>
</dbReference>
<comment type="catalytic activity">
    <reaction evidence="6 8">
        <text>hydrogencarbonate + H(+) = CO2 + H2O</text>
        <dbReference type="Rhea" id="RHEA:10748"/>
        <dbReference type="ChEBI" id="CHEBI:15377"/>
        <dbReference type="ChEBI" id="CHEBI:15378"/>
        <dbReference type="ChEBI" id="CHEBI:16526"/>
        <dbReference type="ChEBI" id="CHEBI:17544"/>
        <dbReference type="EC" id="4.2.1.1"/>
    </reaction>
</comment>
<dbReference type="SMART" id="SM00947">
    <property type="entry name" value="Pro_CA"/>
    <property type="match status" value="1"/>
</dbReference>
<reference evidence="9 10" key="1">
    <citation type="submission" date="2019-02" db="EMBL/GenBank/DDBJ databases">
        <title>Deep-cultivation of Planctomycetes and their phenomic and genomic characterization uncovers novel biology.</title>
        <authorList>
            <person name="Wiegand S."/>
            <person name="Jogler M."/>
            <person name="Boedeker C."/>
            <person name="Pinto D."/>
            <person name="Vollmers J."/>
            <person name="Rivas-Marin E."/>
            <person name="Kohn T."/>
            <person name="Peeters S.H."/>
            <person name="Heuer A."/>
            <person name="Rast P."/>
            <person name="Oberbeckmann S."/>
            <person name="Bunk B."/>
            <person name="Jeske O."/>
            <person name="Meyerdierks A."/>
            <person name="Storesund J.E."/>
            <person name="Kallscheuer N."/>
            <person name="Luecker S."/>
            <person name="Lage O.M."/>
            <person name="Pohl T."/>
            <person name="Merkel B.J."/>
            <person name="Hornburger P."/>
            <person name="Mueller R.-W."/>
            <person name="Bruemmer F."/>
            <person name="Labrenz M."/>
            <person name="Spormann A.M."/>
            <person name="Op Den Camp H."/>
            <person name="Overmann J."/>
            <person name="Amann R."/>
            <person name="Jetten M.S.M."/>
            <person name="Mascher T."/>
            <person name="Medema M.H."/>
            <person name="Devos D.P."/>
            <person name="Kaster A.-K."/>
            <person name="Ovreas L."/>
            <person name="Rohde M."/>
            <person name="Galperin M.Y."/>
            <person name="Jogler C."/>
        </authorList>
    </citation>
    <scope>NUCLEOTIDE SEQUENCE [LARGE SCALE GENOMIC DNA]</scope>
    <source>
        <strain evidence="9 10">CA54</strain>
    </source>
</reference>
<dbReference type="PROSITE" id="PS00705">
    <property type="entry name" value="PROK_CO2_ANHYDRASE_2"/>
    <property type="match status" value="1"/>
</dbReference>
<feature type="binding site" evidence="7">
    <location>
        <position position="139"/>
    </location>
    <ligand>
        <name>Zn(2+)</name>
        <dbReference type="ChEBI" id="CHEBI:29105"/>
    </ligand>
</feature>
<name>A0A5C6BHX3_9PLAN</name>
<dbReference type="EC" id="4.2.1.1" evidence="2 8"/>
<dbReference type="Pfam" id="PF00484">
    <property type="entry name" value="Pro_CA"/>
    <property type="match status" value="1"/>
</dbReference>
<keyword evidence="10" id="KW-1185">Reference proteome</keyword>
<dbReference type="InterPro" id="IPR036874">
    <property type="entry name" value="Carbonic_anhydrase_sf"/>
</dbReference>
<evidence type="ECO:0000256" key="8">
    <source>
        <dbReference type="RuleBase" id="RU003956"/>
    </source>
</evidence>
<comment type="function">
    <text evidence="8">Reversible hydration of carbon dioxide.</text>
</comment>
<dbReference type="GO" id="GO:0015976">
    <property type="term" value="P:carbon utilization"/>
    <property type="evidence" value="ECO:0007669"/>
    <property type="project" value="InterPro"/>
</dbReference>
<evidence type="ECO:0000256" key="6">
    <source>
        <dbReference type="ARBA" id="ARBA00048348"/>
    </source>
</evidence>
<keyword evidence="4 7" id="KW-0862">Zinc</keyword>
<gene>
    <name evidence="9" type="primary">icfA</name>
    <name evidence="9" type="ORF">CA54_03770</name>
</gene>
<dbReference type="PANTHER" id="PTHR11002:SF76">
    <property type="entry name" value="CARBONIC ANHYDRASE"/>
    <property type="match status" value="1"/>
</dbReference>
<evidence type="ECO:0000256" key="5">
    <source>
        <dbReference type="ARBA" id="ARBA00023239"/>
    </source>
</evidence>
<keyword evidence="5 8" id="KW-0456">Lyase</keyword>
<dbReference type="InterPro" id="IPR001765">
    <property type="entry name" value="Carbonic_anhydrase"/>
</dbReference>
<proteinExistence type="inferred from homology"/>
<dbReference type="CDD" id="cd00884">
    <property type="entry name" value="beta_CA_cladeB"/>
    <property type="match status" value="1"/>
</dbReference>
<dbReference type="GO" id="GO:0004089">
    <property type="term" value="F:carbonate dehydratase activity"/>
    <property type="evidence" value="ECO:0007669"/>
    <property type="project" value="UniProtKB-UniRule"/>
</dbReference>
<dbReference type="EMBL" id="SJPP01000001">
    <property type="protein sequence ID" value="TWU11570.1"/>
    <property type="molecule type" value="Genomic_DNA"/>
</dbReference>
<evidence type="ECO:0000256" key="1">
    <source>
        <dbReference type="ARBA" id="ARBA00006217"/>
    </source>
</evidence>
<evidence type="ECO:0000256" key="7">
    <source>
        <dbReference type="PIRSR" id="PIRSR601765-1"/>
    </source>
</evidence>
<dbReference type="PANTHER" id="PTHR11002">
    <property type="entry name" value="CARBONIC ANHYDRASE"/>
    <property type="match status" value="1"/>
</dbReference>
<dbReference type="Proteomes" id="UP000320735">
    <property type="component" value="Unassembled WGS sequence"/>
</dbReference>
<dbReference type="InterPro" id="IPR015892">
    <property type="entry name" value="Carbonic_anhydrase_CS"/>
</dbReference>
<dbReference type="SUPFAM" id="SSF53056">
    <property type="entry name" value="beta-carbonic anhydrase, cab"/>
    <property type="match status" value="1"/>
</dbReference>
<dbReference type="PROSITE" id="PS00704">
    <property type="entry name" value="PROK_CO2_ANHYDRASE_1"/>
    <property type="match status" value="1"/>
</dbReference>
<accession>A0A5C6BHX3</accession>
<comment type="caution">
    <text evidence="9">The sequence shown here is derived from an EMBL/GenBank/DDBJ whole genome shotgun (WGS) entry which is preliminary data.</text>
</comment>
<feature type="binding site" evidence="7">
    <location>
        <position position="136"/>
    </location>
    <ligand>
        <name>Zn(2+)</name>
        <dbReference type="ChEBI" id="CHEBI:29105"/>
    </ligand>
</feature>
<comment type="similarity">
    <text evidence="1 8">Belongs to the beta-class carbonic anhydrase family.</text>
</comment>
<dbReference type="Gene3D" id="3.40.1050.10">
    <property type="entry name" value="Carbonic anhydrase"/>
    <property type="match status" value="1"/>
</dbReference>
<evidence type="ECO:0000256" key="2">
    <source>
        <dbReference type="ARBA" id="ARBA00012925"/>
    </source>
</evidence>
<protein>
    <recommendedName>
        <fullName evidence="2 8">Carbonic anhydrase</fullName>
        <ecNumber evidence="2 8">4.2.1.1</ecNumber>
    </recommendedName>
    <alternativeName>
        <fullName evidence="8">Carbonate dehydratase</fullName>
    </alternativeName>
</protein>
<evidence type="ECO:0000256" key="3">
    <source>
        <dbReference type="ARBA" id="ARBA00022723"/>
    </source>
</evidence>
<evidence type="ECO:0000313" key="10">
    <source>
        <dbReference type="Proteomes" id="UP000320735"/>
    </source>
</evidence>
<evidence type="ECO:0000313" key="9">
    <source>
        <dbReference type="EMBL" id="TWU11570.1"/>
    </source>
</evidence>
<comment type="cofactor">
    <cofactor evidence="7">
        <name>Zn(2+)</name>
        <dbReference type="ChEBI" id="CHEBI:29105"/>
    </cofactor>
    <text evidence="7">Binds 1 zinc ion per subunit.</text>
</comment>
<evidence type="ECO:0000256" key="4">
    <source>
        <dbReference type="ARBA" id="ARBA00022833"/>
    </source>
</evidence>
<feature type="binding site" evidence="7">
    <location>
        <position position="77"/>
    </location>
    <ligand>
        <name>Zn(2+)</name>
        <dbReference type="ChEBI" id="CHEBI:29105"/>
    </ligand>
</feature>
<dbReference type="AlphaFoldDB" id="A0A5C6BHX3"/>
<dbReference type="InterPro" id="IPR045066">
    <property type="entry name" value="Beta_CA_cladeB"/>
</dbReference>